<dbReference type="PANTHER" id="PTHR38690">
    <property type="entry name" value="PROTEASE-RELATED"/>
    <property type="match status" value="1"/>
</dbReference>
<dbReference type="PANTHER" id="PTHR38690:SF1">
    <property type="entry name" value="PROTEASE"/>
    <property type="match status" value="1"/>
</dbReference>
<accession>A0A839HBN4</accession>
<dbReference type="Proteomes" id="UP000548632">
    <property type="component" value="Unassembled WGS sequence"/>
</dbReference>
<dbReference type="AlphaFoldDB" id="A0A839HBN4"/>
<dbReference type="InterPro" id="IPR011836">
    <property type="entry name" value="YhdP"/>
</dbReference>
<feature type="domain" description="YhdP central" evidence="1">
    <location>
        <begin position="6"/>
        <end position="896"/>
    </location>
</feature>
<organism evidence="2 3">
    <name type="scientific">Thiospirillum jenense</name>
    <dbReference type="NCBI Taxonomy" id="1653858"/>
    <lineage>
        <taxon>Bacteria</taxon>
        <taxon>Pseudomonadati</taxon>
        <taxon>Pseudomonadota</taxon>
        <taxon>Gammaproteobacteria</taxon>
        <taxon>Chromatiales</taxon>
        <taxon>Chromatiaceae</taxon>
        <taxon>Thiospirillum</taxon>
    </lineage>
</organism>
<dbReference type="Pfam" id="PF13116">
    <property type="entry name" value="YhdP"/>
    <property type="match status" value="1"/>
</dbReference>
<dbReference type="RefSeq" id="WP_182583604.1">
    <property type="nucleotide sequence ID" value="NZ_JABVCQ010000012.1"/>
</dbReference>
<proteinExistence type="predicted"/>
<evidence type="ECO:0000313" key="3">
    <source>
        <dbReference type="Proteomes" id="UP000548632"/>
    </source>
</evidence>
<comment type="caution">
    <text evidence="2">The sequence shown here is derived from an EMBL/GenBank/DDBJ whole genome shotgun (WGS) entry which is preliminary data.</text>
</comment>
<gene>
    <name evidence="2" type="ORF">HUK38_06985</name>
</gene>
<keyword evidence="3" id="KW-1185">Reference proteome</keyword>
<evidence type="ECO:0000313" key="2">
    <source>
        <dbReference type="EMBL" id="MBB1125974.1"/>
    </source>
</evidence>
<name>A0A839HBN4_9GAMM</name>
<sequence length="1268" mass="136524">MLRLTRKIAPLLSALLLLLLTNAALIVVTTQLILPHTTFWQAPLLDALSRQLGLELRTTQLTLDWHGATPHLTARQIRVSPPDQPHAAPLTAERLTVQLDLLATLRAHRPRLLQISISGLDLTVQRLPSGELVIPALRSLPKSDDPAALTFLLQHGRVAILNSRLTWHDQQHAQPPLALQVTELTNINHGDQHQWRVTLDVLNTNLTVLAQLTGDAAQPLAWSGRLYSDWQMSDLATVWRNPYVAALRQQWQIPDPLAHLQLTTRAAQWRSWSELRGGQLTSAVHQVTVTDVQLQRVASTLHPPLQKGSGGDFLYKVGDILALGSLTAQARWQRDTGDWHTHLRHLGGGIFTTGWTLRGAWQPQRQQLTAALDALPINELRQLVQSAALPLPGQLQPLLAQPLGGQLQQVQIVANLPSVVKAPSNAAATWQLRGQIHDLTAAATAKLPGVKHLNVQFALTASGGVAHLHSTDGELDLRPYLLTALPLRHLDGELGWAFDAAGDLTISAPALVAITSDAYTETRLQLQFRAGDPSPAADIHLHLRDANAAAVGRYLPVKLVKPHLRRWLNQAIVAGELTSGDILLRGRLADYPFKTQQGIFLAVLQLRNGVLDYQPDNWPPLTELAAELRFTANSMEITAQNGQFLNTRLVSGSATLPDLAHATVLNLQLHGAGPASDGLRVLAETPLVDRFGHLSRAFEVTGDLGIELQLDVPLNSDAAWNYRGQLAFDGATSVALRPLGDLRDTLHFDQVRGQLTFTPQGLTAPSLNAQCDGRPLRVQIATTQANRAAGAQTLVTMTATVAVPQLARLFPNALWSVASGESAWQLTLALRNADVGAAAPPLTVQLSSDLRGTALQLPGSLGKSAAAARVLVITTRLIADQPPLLNIRLGTQVQLEIKQLAKDWLISAQVPEGRGQVRIPAASSRQPPLVAELQQLDLKPLLQQAAAAAGDAAAVKSPAAPRSANPRSWPAVTLSIGQLQWGELALGSAALQLVPDPLGIRLQALRVDGRWLTLSGTGSWTDESTRLNVHLSCADSGAVLKQLAIYQGLERGVLEATARLEWAAAPAEVTLAQVGGQIWFELGGGQLLNVEPGVGRMLGILNVNAILRRVTLDFSDVIADGLSFDRVSGQVQLERGRARLNPIQLLSPTADVRITGTTNLVRASVDHLVEITPKIGSGVALASAVAGGPLVGAAVYLVDKAAGGAVDRLSSYQYRVTGDWKQPTLQRTSAPTWSVGQQLTERVKMSSAALVPKKSPAPPADNWFLEQF</sequence>
<reference evidence="2 3" key="1">
    <citation type="journal article" date="2020" name="Arch. Microbiol.">
        <title>The genome sequence of the giant phototrophic gammaproteobacterium Thiospirillum jenense gives insight into its physiological properties and phylogenetic relationships.</title>
        <authorList>
            <person name="Imhoff J.F."/>
            <person name="Meyer T.E."/>
            <person name="Kyndt J.A."/>
        </authorList>
    </citation>
    <scope>NUCLEOTIDE SEQUENCE [LARGE SCALE GENOMIC DNA]</scope>
    <source>
        <strain evidence="2 3">DSM 216</strain>
    </source>
</reference>
<protein>
    <recommendedName>
        <fullName evidence="1">YhdP central domain-containing protein</fullName>
    </recommendedName>
</protein>
<dbReference type="InterPro" id="IPR025263">
    <property type="entry name" value="YhdP_central"/>
</dbReference>
<evidence type="ECO:0000259" key="1">
    <source>
        <dbReference type="Pfam" id="PF13116"/>
    </source>
</evidence>
<dbReference type="EMBL" id="JABVCQ010000012">
    <property type="protein sequence ID" value="MBB1125974.1"/>
    <property type="molecule type" value="Genomic_DNA"/>
</dbReference>